<accession>A0A1Y6BPD7</accession>
<dbReference type="InterPro" id="IPR042098">
    <property type="entry name" value="TauD-like_sf"/>
</dbReference>
<dbReference type="Proteomes" id="UP000192920">
    <property type="component" value="Unassembled WGS sequence"/>
</dbReference>
<gene>
    <name evidence="3" type="ORF">SAMN02745746_01966</name>
</gene>
<organism evidence="3 4">
    <name type="scientific">Pseudogulbenkiania subflava DSM 22618</name>
    <dbReference type="NCBI Taxonomy" id="1123014"/>
    <lineage>
        <taxon>Bacteria</taxon>
        <taxon>Pseudomonadati</taxon>
        <taxon>Pseudomonadota</taxon>
        <taxon>Betaproteobacteria</taxon>
        <taxon>Neisseriales</taxon>
        <taxon>Chromobacteriaceae</taxon>
        <taxon>Pseudogulbenkiania</taxon>
    </lineage>
</organism>
<evidence type="ECO:0000256" key="1">
    <source>
        <dbReference type="ARBA" id="ARBA00023002"/>
    </source>
</evidence>
<evidence type="ECO:0000313" key="3">
    <source>
        <dbReference type="EMBL" id="SMF22331.1"/>
    </source>
</evidence>
<dbReference type="Gene3D" id="3.60.130.10">
    <property type="entry name" value="Clavaminate synthase-like"/>
    <property type="match status" value="1"/>
</dbReference>
<keyword evidence="3" id="KW-0223">Dioxygenase</keyword>
<name>A0A1Y6BPD7_9NEIS</name>
<dbReference type="EMBL" id="FXAG01000009">
    <property type="protein sequence ID" value="SMF22331.1"/>
    <property type="molecule type" value="Genomic_DNA"/>
</dbReference>
<feature type="domain" description="TauD/TfdA-like" evidence="2">
    <location>
        <begin position="133"/>
        <end position="217"/>
    </location>
</feature>
<evidence type="ECO:0000259" key="2">
    <source>
        <dbReference type="Pfam" id="PF02668"/>
    </source>
</evidence>
<reference evidence="4" key="1">
    <citation type="submission" date="2017-04" db="EMBL/GenBank/DDBJ databases">
        <authorList>
            <person name="Varghese N."/>
            <person name="Submissions S."/>
        </authorList>
    </citation>
    <scope>NUCLEOTIDE SEQUENCE [LARGE SCALE GENOMIC DNA]</scope>
    <source>
        <strain evidence="4">DSM 22618</strain>
    </source>
</reference>
<evidence type="ECO:0000313" key="4">
    <source>
        <dbReference type="Proteomes" id="UP000192920"/>
    </source>
</evidence>
<keyword evidence="1" id="KW-0560">Oxidoreductase</keyword>
<dbReference type="InterPro" id="IPR003819">
    <property type="entry name" value="TauD/TfdA-like"/>
</dbReference>
<protein>
    <submittedName>
        <fullName evidence="3">Taurine catabolism dioxygenase TauD, TfdA family</fullName>
    </submittedName>
</protein>
<dbReference type="SUPFAM" id="SSF51197">
    <property type="entry name" value="Clavaminate synthase-like"/>
    <property type="match status" value="1"/>
</dbReference>
<dbReference type="STRING" id="1123014.SAMN02745746_01966"/>
<dbReference type="GO" id="GO:0016706">
    <property type="term" value="F:2-oxoglutarate-dependent dioxygenase activity"/>
    <property type="evidence" value="ECO:0007669"/>
    <property type="project" value="UniProtKB-ARBA"/>
</dbReference>
<proteinExistence type="predicted"/>
<keyword evidence="4" id="KW-1185">Reference proteome</keyword>
<dbReference type="Pfam" id="PF02668">
    <property type="entry name" value="TauD"/>
    <property type="match status" value="1"/>
</dbReference>
<sequence length="221" mass="24808">MITLPKFFLALAKRGWAQHVIEGLEGDAVVSELNRVGDLLGTRIRGRTASLMEVVRPQAVDDAHPRSLSARYGFGALPFHAELSHRPRPCRYVLLGCIEPGPLSTATLLLDWRALDFSPEELHLLESAPIFVRTGRRSFYSTILSSDRSFLRYDPGCIEAIDMRGQAALRLVEQRLAEGLPEVHHWHRGDILIIDNWRVLHGRGTSEQDTGRCLARILIDA</sequence>
<dbReference type="AlphaFoldDB" id="A0A1Y6BPD7"/>